<reference evidence="1" key="1">
    <citation type="journal article" date="2015" name="Nature">
        <title>Complex archaea that bridge the gap between prokaryotes and eukaryotes.</title>
        <authorList>
            <person name="Spang A."/>
            <person name="Saw J.H."/>
            <person name="Jorgensen S.L."/>
            <person name="Zaremba-Niedzwiedzka K."/>
            <person name="Martijn J."/>
            <person name="Lind A.E."/>
            <person name="van Eijk R."/>
            <person name="Schleper C."/>
            <person name="Guy L."/>
            <person name="Ettema T.J."/>
        </authorList>
    </citation>
    <scope>NUCLEOTIDE SEQUENCE</scope>
</reference>
<dbReference type="EMBL" id="LAZR01043784">
    <property type="protein sequence ID" value="KKL06250.1"/>
    <property type="molecule type" value="Genomic_DNA"/>
</dbReference>
<protein>
    <submittedName>
        <fullName evidence="1">Uncharacterized protein</fullName>
    </submittedName>
</protein>
<feature type="non-terminal residue" evidence="1">
    <location>
        <position position="51"/>
    </location>
</feature>
<gene>
    <name evidence="1" type="ORF">LCGC14_2597880</name>
</gene>
<evidence type="ECO:0000313" key="1">
    <source>
        <dbReference type="EMBL" id="KKL06250.1"/>
    </source>
</evidence>
<organism evidence="1">
    <name type="scientific">marine sediment metagenome</name>
    <dbReference type="NCBI Taxonomy" id="412755"/>
    <lineage>
        <taxon>unclassified sequences</taxon>
        <taxon>metagenomes</taxon>
        <taxon>ecological metagenomes</taxon>
    </lineage>
</organism>
<dbReference type="AlphaFoldDB" id="A0A0F9A9W7"/>
<name>A0A0F9A9W7_9ZZZZ</name>
<accession>A0A0F9A9W7</accession>
<comment type="caution">
    <text evidence="1">The sequence shown here is derived from an EMBL/GenBank/DDBJ whole genome shotgun (WGS) entry which is preliminary data.</text>
</comment>
<proteinExistence type="predicted"/>
<sequence>MPLLRVAKSQLLEEIHHGDFYEYLAGNRTVSIEQKRTLGTNKAACRRSSDS</sequence>